<keyword evidence="1" id="KW-0812">Transmembrane</keyword>
<evidence type="ECO:0000256" key="1">
    <source>
        <dbReference type="SAM" id="Phobius"/>
    </source>
</evidence>
<accession>A0A8S5QEZ1</accession>
<protein>
    <submittedName>
        <fullName evidence="2">Uncharacterized protein</fullName>
    </submittedName>
</protein>
<organism evidence="2">
    <name type="scientific">Siphoviridae sp. ctr2f5</name>
    <dbReference type="NCBI Taxonomy" id="2825684"/>
    <lineage>
        <taxon>Viruses</taxon>
        <taxon>Duplodnaviria</taxon>
        <taxon>Heunggongvirae</taxon>
        <taxon>Uroviricota</taxon>
        <taxon>Caudoviricetes</taxon>
    </lineage>
</organism>
<dbReference type="EMBL" id="BK015639">
    <property type="protein sequence ID" value="DAE17377.1"/>
    <property type="molecule type" value="Genomic_DNA"/>
</dbReference>
<keyword evidence="1" id="KW-0472">Membrane</keyword>
<feature type="transmembrane region" description="Helical" evidence="1">
    <location>
        <begin position="6"/>
        <end position="26"/>
    </location>
</feature>
<proteinExistence type="predicted"/>
<reference evidence="2" key="1">
    <citation type="journal article" date="2021" name="Proc. Natl. Acad. Sci. U.S.A.">
        <title>A Catalog of Tens of Thousands of Viruses from Human Metagenomes Reveals Hidden Associations with Chronic Diseases.</title>
        <authorList>
            <person name="Tisza M.J."/>
            <person name="Buck C.B."/>
        </authorList>
    </citation>
    <scope>NUCLEOTIDE SEQUENCE</scope>
    <source>
        <strain evidence="2">Ctr2f5</strain>
    </source>
</reference>
<name>A0A8S5QEZ1_9CAUD</name>
<sequence length="30" mass="3549">MVLNDKNSSLIIFSFFCVYIFTKNVFCINK</sequence>
<keyword evidence="1" id="KW-1133">Transmembrane helix</keyword>
<evidence type="ECO:0000313" key="2">
    <source>
        <dbReference type="EMBL" id="DAE17377.1"/>
    </source>
</evidence>